<dbReference type="KEGG" id="ppso:QPJ95_15105"/>
<gene>
    <name evidence="2" type="ORF">QPJ95_15105</name>
</gene>
<dbReference type="InterPro" id="IPR005184">
    <property type="entry name" value="DUF306_Meta_HslJ"/>
</dbReference>
<dbReference type="AlphaFoldDB" id="A0A9Y2KWQ3"/>
<proteinExistence type="predicted"/>
<organism evidence="2 3">
    <name type="scientific">Parasedimentitalea psychrophila</name>
    <dbReference type="NCBI Taxonomy" id="2997337"/>
    <lineage>
        <taxon>Bacteria</taxon>
        <taxon>Pseudomonadati</taxon>
        <taxon>Pseudomonadota</taxon>
        <taxon>Alphaproteobacteria</taxon>
        <taxon>Rhodobacterales</taxon>
        <taxon>Paracoccaceae</taxon>
        <taxon>Parasedimentitalea</taxon>
    </lineage>
</organism>
<keyword evidence="3" id="KW-1185">Reference proteome</keyword>
<dbReference type="EMBL" id="CP127247">
    <property type="protein sequence ID" value="WIY23948.1"/>
    <property type="molecule type" value="Genomic_DNA"/>
</dbReference>
<evidence type="ECO:0000259" key="1">
    <source>
        <dbReference type="Pfam" id="PF03724"/>
    </source>
</evidence>
<dbReference type="RefSeq" id="WP_270916952.1">
    <property type="nucleotide sequence ID" value="NZ_CP127247.1"/>
</dbReference>
<evidence type="ECO:0000313" key="2">
    <source>
        <dbReference type="EMBL" id="WIY23948.1"/>
    </source>
</evidence>
<feature type="domain" description="DUF306" evidence="1">
    <location>
        <begin position="35"/>
        <end position="132"/>
    </location>
</feature>
<dbReference type="Proteomes" id="UP001238334">
    <property type="component" value="Chromosome"/>
</dbReference>
<dbReference type="InterPro" id="IPR038670">
    <property type="entry name" value="HslJ-like_sf"/>
</dbReference>
<evidence type="ECO:0000313" key="3">
    <source>
        <dbReference type="Proteomes" id="UP001238334"/>
    </source>
</evidence>
<dbReference type="Gene3D" id="2.40.128.270">
    <property type="match status" value="1"/>
</dbReference>
<protein>
    <submittedName>
        <fullName evidence="2">META domain-containing protein</fullName>
    </submittedName>
</protein>
<accession>A0A9Y2KWQ3</accession>
<name>A0A9Y2KWQ3_9RHOB</name>
<reference evidence="2 3" key="1">
    <citation type="submission" date="2023-06" db="EMBL/GenBank/DDBJ databases">
        <title>Parasedimentitalea psychrophila sp. nov., a psychrophilic bacterium isolated from deep-sea sediment.</title>
        <authorList>
            <person name="Li A."/>
        </authorList>
    </citation>
    <scope>NUCLEOTIDE SEQUENCE [LARGE SCALE GENOMIC DNA]</scope>
    <source>
        <strain evidence="2 3">QS115</strain>
    </source>
</reference>
<sequence length="142" mass="15386">MGFGGSGFISGSFASDKGNGPIGDIPMTLPTVETFDGAWIVEKVTGVDLTGFDALRFDFDAGTLYGSAPCRSFKTSFGPDVQNLMFAPLQIGGGLCDEQTMITERKFLQRIGLVNRLEIDADNQLVMYASDEPMLWATRLTE</sequence>
<dbReference type="Pfam" id="PF03724">
    <property type="entry name" value="META"/>
    <property type="match status" value="1"/>
</dbReference>